<evidence type="ECO:0000313" key="3">
    <source>
        <dbReference type="Proteomes" id="UP001524502"/>
    </source>
</evidence>
<evidence type="ECO:0000256" key="1">
    <source>
        <dbReference type="SAM" id="Phobius"/>
    </source>
</evidence>
<evidence type="ECO:0000313" key="2">
    <source>
        <dbReference type="EMBL" id="MCQ4637726.1"/>
    </source>
</evidence>
<name>A0ABT1RRE1_9FIRM</name>
<dbReference type="RefSeq" id="WP_256132905.1">
    <property type="nucleotide sequence ID" value="NZ_JANFXK010000015.1"/>
</dbReference>
<organism evidence="2 3">
    <name type="scientific">Anaerovorax odorimutans</name>
    <dbReference type="NCBI Taxonomy" id="109327"/>
    <lineage>
        <taxon>Bacteria</taxon>
        <taxon>Bacillati</taxon>
        <taxon>Bacillota</taxon>
        <taxon>Clostridia</taxon>
        <taxon>Peptostreptococcales</taxon>
        <taxon>Anaerovoracaceae</taxon>
        <taxon>Anaerovorax</taxon>
    </lineage>
</organism>
<sequence>MGLFFAMFLICGGIAVIVTAIVMLIVRSRSAAAVQEMHGNPMEGTCGVDSAEAVIQQGEAALIKKGR</sequence>
<comment type="caution">
    <text evidence="2">The sequence shown here is derived from an EMBL/GenBank/DDBJ whole genome shotgun (WGS) entry which is preliminary data.</text>
</comment>
<dbReference type="EMBL" id="JANFXK010000015">
    <property type="protein sequence ID" value="MCQ4637726.1"/>
    <property type="molecule type" value="Genomic_DNA"/>
</dbReference>
<dbReference type="Proteomes" id="UP001524502">
    <property type="component" value="Unassembled WGS sequence"/>
</dbReference>
<gene>
    <name evidence="2" type="ORF">NE619_13410</name>
</gene>
<feature type="transmembrane region" description="Helical" evidence="1">
    <location>
        <begin position="6"/>
        <end position="26"/>
    </location>
</feature>
<keyword evidence="3" id="KW-1185">Reference proteome</keyword>
<protein>
    <submittedName>
        <fullName evidence="2">Uncharacterized protein</fullName>
    </submittedName>
</protein>
<accession>A0ABT1RRE1</accession>
<keyword evidence="1" id="KW-0812">Transmembrane</keyword>
<reference evidence="2 3" key="1">
    <citation type="submission" date="2022-06" db="EMBL/GenBank/DDBJ databases">
        <title>Isolation of gut microbiota from human fecal samples.</title>
        <authorList>
            <person name="Pamer E.G."/>
            <person name="Barat B."/>
            <person name="Waligurski E."/>
            <person name="Medina S."/>
            <person name="Paddock L."/>
            <person name="Mostad J."/>
        </authorList>
    </citation>
    <scope>NUCLEOTIDE SEQUENCE [LARGE SCALE GENOMIC DNA]</scope>
    <source>
        <strain evidence="2 3">SL.3.17</strain>
    </source>
</reference>
<proteinExistence type="predicted"/>
<keyword evidence="1" id="KW-1133">Transmembrane helix</keyword>
<keyword evidence="1" id="KW-0472">Membrane</keyword>